<evidence type="ECO:0000313" key="2">
    <source>
        <dbReference type="Proteomes" id="UP001270362"/>
    </source>
</evidence>
<protein>
    <recommendedName>
        <fullName evidence="3">Protein kinase domain-containing protein</fullName>
    </recommendedName>
</protein>
<dbReference type="AlphaFoldDB" id="A0AAE1CDB9"/>
<dbReference type="EMBL" id="JAULSO010000002">
    <property type="protein sequence ID" value="KAK3689432.1"/>
    <property type="molecule type" value="Genomic_DNA"/>
</dbReference>
<gene>
    <name evidence="1" type="ORF">B0T22DRAFT_378420</name>
</gene>
<comment type="caution">
    <text evidence="1">The sequence shown here is derived from an EMBL/GenBank/DDBJ whole genome shotgun (WGS) entry which is preliminary data.</text>
</comment>
<name>A0AAE1CDB9_9PEZI</name>
<reference evidence="1" key="1">
    <citation type="journal article" date="2023" name="Mol. Phylogenet. Evol.">
        <title>Genome-scale phylogeny and comparative genomics of the fungal order Sordariales.</title>
        <authorList>
            <person name="Hensen N."/>
            <person name="Bonometti L."/>
            <person name="Westerberg I."/>
            <person name="Brannstrom I.O."/>
            <person name="Guillou S."/>
            <person name="Cros-Aarteil S."/>
            <person name="Calhoun S."/>
            <person name="Haridas S."/>
            <person name="Kuo A."/>
            <person name="Mondo S."/>
            <person name="Pangilinan J."/>
            <person name="Riley R."/>
            <person name="LaButti K."/>
            <person name="Andreopoulos B."/>
            <person name="Lipzen A."/>
            <person name="Chen C."/>
            <person name="Yan M."/>
            <person name="Daum C."/>
            <person name="Ng V."/>
            <person name="Clum A."/>
            <person name="Steindorff A."/>
            <person name="Ohm R.A."/>
            <person name="Martin F."/>
            <person name="Silar P."/>
            <person name="Natvig D.O."/>
            <person name="Lalanne C."/>
            <person name="Gautier V."/>
            <person name="Ament-Velasquez S.L."/>
            <person name="Kruys A."/>
            <person name="Hutchinson M.I."/>
            <person name="Powell A.J."/>
            <person name="Barry K."/>
            <person name="Miller A.N."/>
            <person name="Grigoriev I.V."/>
            <person name="Debuchy R."/>
            <person name="Gladieux P."/>
            <person name="Hiltunen Thoren M."/>
            <person name="Johannesson H."/>
        </authorList>
    </citation>
    <scope>NUCLEOTIDE SEQUENCE</scope>
    <source>
        <strain evidence="1">CBS 314.62</strain>
    </source>
</reference>
<evidence type="ECO:0008006" key="3">
    <source>
        <dbReference type="Google" id="ProtNLM"/>
    </source>
</evidence>
<sequence>MEEIRQLQRELTDYFNLYRDGHGHHWHPGIRRREIAKIDFPNKRKYPGHHRATPTVHKTYRIREVWGEKGPKETQYNAMKAANRLGARMETAGFRFIKILGWGGLGVACLFEVANPQGQVQKVVCKMDLHRGYNLIAREIENHLRVAGAKHVIQRVVLQGPPRAATAGGATPAPNLNVQFEIPALGRPVDDDEFDDLVALDTDEIEKDMNQGIGDDEEMVVLDRGEVIEEIKHDTQQALDADQSVLFIEFMSRGRLDDYICNASKRMVNFPDLVLWQLFDCLVKGVIGMAYPDAFQPRGSNPKTQNIPQFSETVRRLPVLQPHSKYDTMVHYDIDPLNMTRKEQFTDEWDYINSTPLASRTLTAGNFSWWTNLYQVALVMWQCIAQCHIEQPPVLEKVPLTFPDGSTRGIWTYGGYMVRPRQSGWQIDEALRHLVARCMAHIPADRPSLAELESEIGKRISGLNHATREVVEAKRWVTDHIKGPVPLPAGPPLQVDPLNQLPRDKIAEFEAARELFIHGKGPLPTGFGIGNVIGELGAAGGGMTEAQRVEMNRIVGTRRVGRGAALFNQWAPSAVRKLW</sequence>
<evidence type="ECO:0000313" key="1">
    <source>
        <dbReference type="EMBL" id="KAK3689432.1"/>
    </source>
</evidence>
<dbReference type="SUPFAM" id="SSF56112">
    <property type="entry name" value="Protein kinase-like (PK-like)"/>
    <property type="match status" value="1"/>
</dbReference>
<accession>A0AAE1CDB9</accession>
<keyword evidence="2" id="KW-1185">Reference proteome</keyword>
<dbReference type="InterPro" id="IPR011009">
    <property type="entry name" value="Kinase-like_dom_sf"/>
</dbReference>
<organism evidence="1 2">
    <name type="scientific">Podospora appendiculata</name>
    <dbReference type="NCBI Taxonomy" id="314037"/>
    <lineage>
        <taxon>Eukaryota</taxon>
        <taxon>Fungi</taxon>
        <taxon>Dikarya</taxon>
        <taxon>Ascomycota</taxon>
        <taxon>Pezizomycotina</taxon>
        <taxon>Sordariomycetes</taxon>
        <taxon>Sordariomycetidae</taxon>
        <taxon>Sordariales</taxon>
        <taxon>Podosporaceae</taxon>
        <taxon>Podospora</taxon>
    </lineage>
</organism>
<reference evidence="1" key="2">
    <citation type="submission" date="2023-06" db="EMBL/GenBank/DDBJ databases">
        <authorList>
            <consortium name="Lawrence Berkeley National Laboratory"/>
            <person name="Haridas S."/>
            <person name="Hensen N."/>
            <person name="Bonometti L."/>
            <person name="Westerberg I."/>
            <person name="Brannstrom I.O."/>
            <person name="Guillou S."/>
            <person name="Cros-Aarteil S."/>
            <person name="Calhoun S."/>
            <person name="Kuo A."/>
            <person name="Mondo S."/>
            <person name="Pangilinan J."/>
            <person name="Riley R."/>
            <person name="Labutti K."/>
            <person name="Andreopoulos B."/>
            <person name="Lipzen A."/>
            <person name="Chen C."/>
            <person name="Yanf M."/>
            <person name="Daum C."/>
            <person name="Ng V."/>
            <person name="Clum A."/>
            <person name="Steindorff A."/>
            <person name="Ohm R."/>
            <person name="Martin F."/>
            <person name="Silar P."/>
            <person name="Natvig D."/>
            <person name="Lalanne C."/>
            <person name="Gautier V."/>
            <person name="Ament-Velasquez S.L."/>
            <person name="Kruys A."/>
            <person name="Hutchinson M.I."/>
            <person name="Powell A.J."/>
            <person name="Barry K."/>
            <person name="Miller A.N."/>
            <person name="Grigoriev I.V."/>
            <person name="Debuchy R."/>
            <person name="Gladieux P."/>
            <person name="Thoren M.H."/>
            <person name="Johannesson H."/>
        </authorList>
    </citation>
    <scope>NUCLEOTIDE SEQUENCE</scope>
    <source>
        <strain evidence="1">CBS 314.62</strain>
    </source>
</reference>
<proteinExistence type="predicted"/>
<dbReference type="Proteomes" id="UP001270362">
    <property type="component" value="Unassembled WGS sequence"/>
</dbReference>